<dbReference type="Proteomes" id="UP001059546">
    <property type="component" value="Chromosome I"/>
</dbReference>
<reference evidence="2" key="1">
    <citation type="submission" date="2021-05" db="EMBL/GenBank/DDBJ databases">
        <title>Encephalitozoon hellem ATCC 50604 Complete Genome.</title>
        <authorList>
            <person name="Mascarenhas dos Santos A.C."/>
            <person name="Julian A.T."/>
            <person name="Pombert J.-F."/>
        </authorList>
    </citation>
    <scope>NUCLEOTIDE SEQUENCE</scope>
    <source>
        <strain evidence="2">ATCC 50604</strain>
    </source>
</reference>
<dbReference type="Proteomes" id="UP001217963">
    <property type="component" value="Chromosome I"/>
</dbReference>
<evidence type="ECO:0000313" key="5">
    <source>
        <dbReference type="Proteomes" id="UP001217963"/>
    </source>
</evidence>
<evidence type="ECO:0000313" key="3">
    <source>
        <dbReference type="EMBL" id="WEL37849.1"/>
    </source>
</evidence>
<evidence type="ECO:0000313" key="4">
    <source>
        <dbReference type="Proteomes" id="UP001059546"/>
    </source>
</evidence>
<organism evidence="2 4">
    <name type="scientific">Encephalitozoon hellem</name>
    <name type="common">Microsporidian parasite</name>
    <dbReference type="NCBI Taxonomy" id="27973"/>
    <lineage>
        <taxon>Eukaryota</taxon>
        <taxon>Fungi</taxon>
        <taxon>Fungi incertae sedis</taxon>
        <taxon>Microsporidia</taxon>
        <taxon>Unikaryonidae</taxon>
        <taxon>Encephalitozoon</taxon>
    </lineage>
</organism>
<sequence>MVNIQKKLEQIQQDHHVVHDMNKDKLGEILSIVKDKKYQDPSTYYPQSLLSKMLPNCYPKAPNEGIFKVNIEDMKMDNLHEETLFYIFYTFPNDKLQAKAYDNILKRKYVFCRMYKCFVTFNSPLIADHVKRSITMFDPFSWSKVSIEVVFDERFIRSLER</sequence>
<gene>
    <name evidence="2" type="ORF">GPU96_01g01100</name>
    <name evidence="3" type="ORF">PFJ87_01g01030</name>
</gene>
<dbReference type="Pfam" id="PF04153">
    <property type="entry name" value="NOT2_3_5_C"/>
    <property type="match status" value="1"/>
</dbReference>
<dbReference type="EMBL" id="CP075147">
    <property type="protein sequence ID" value="UTX42407.1"/>
    <property type="molecule type" value="Genomic_DNA"/>
</dbReference>
<protein>
    <submittedName>
        <fullName evidence="2">General negative regulator of transcription</fullName>
    </submittedName>
</protein>
<dbReference type="InterPro" id="IPR007282">
    <property type="entry name" value="NOT2/3/5_C"/>
</dbReference>
<keyword evidence="5" id="KW-1185">Reference proteome</keyword>
<evidence type="ECO:0000313" key="2">
    <source>
        <dbReference type="EMBL" id="UTX42407.1"/>
    </source>
</evidence>
<dbReference type="InterPro" id="IPR038635">
    <property type="entry name" value="CCR4-NOT_su2/3/5_C_sf"/>
</dbReference>
<name>A0A9Q9C8I8_ENCHE</name>
<reference evidence="3 5" key="2">
    <citation type="submission" date="2023-02" db="EMBL/GenBank/DDBJ databases">
        <title>Encephalitozoon hellem ATCC 50451 complete genome.</title>
        <authorList>
            <person name="Mascarenhas dos Santos A.C."/>
            <person name="Julian A.T."/>
            <person name="Pombert J.-F."/>
        </authorList>
    </citation>
    <scope>NUCLEOTIDE SEQUENCE [LARGE SCALE GENOMIC DNA]</scope>
    <source>
        <strain evidence="3 5">ATCC 50451</strain>
    </source>
</reference>
<dbReference type="Gene3D" id="2.30.30.1020">
    <property type="entry name" value="CCR4-NOT complex subunit 2/3/5, C-terminal domain"/>
    <property type="match status" value="1"/>
</dbReference>
<dbReference type="AlphaFoldDB" id="A0A9Q9C8I8"/>
<accession>A0A9Q9C8I8</accession>
<dbReference type="OrthoDB" id="25391at2759"/>
<feature type="domain" description="NOT2/NOT3/NOT5 C-terminal" evidence="1">
    <location>
        <begin position="53"/>
        <end position="154"/>
    </location>
</feature>
<evidence type="ECO:0000259" key="1">
    <source>
        <dbReference type="Pfam" id="PF04153"/>
    </source>
</evidence>
<dbReference type="GO" id="GO:0030015">
    <property type="term" value="C:CCR4-NOT core complex"/>
    <property type="evidence" value="ECO:0007669"/>
    <property type="project" value="UniProtKB-ARBA"/>
</dbReference>
<proteinExistence type="predicted"/>
<dbReference type="GO" id="GO:0000289">
    <property type="term" value="P:nuclear-transcribed mRNA poly(A) tail shortening"/>
    <property type="evidence" value="ECO:0007669"/>
    <property type="project" value="UniProtKB-ARBA"/>
</dbReference>
<dbReference type="EMBL" id="CP119062">
    <property type="protein sequence ID" value="WEL37849.1"/>
    <property type="molecule type" value="Genomic_DNA"/>
</dbReference>
<dbReference type="GO" id="GO:0006355">
    <property type="term" value="P:regulation of DNA-templated transcription"/>
    <property type="evidence" value="ECO:0007669"/>
    <property type="project" value="InterPro"/>
</dbReference>